<dbReference type="AlphaFoldDB" id="A0A1A9QBL1"/>
<sequence>MNPVARILIGGSAISGIVGGSMFLNKYLSNEDIESKLKANKYELLGQEEANNSVWEGILASYKIVATKNSKYKFDDFLGTETDASNPPKALSTLKQKCKEVLKKKLSEDEDSESYEKAKRWCTTPISISKLSEKEGYVALKDDVLDTKTDKDAWIQKIKDHKDPKNKDTIISDLVLSTEKDSSKIEENIKLIKNKCKTIGESKNHSDDWEGSLKKFKIWCSNKKDKE</sequence>
<organism evidence="1 2">
    <name type="scientific">Candidatus Mycoplasma haematobovis</name>
    <dbReference type="NCBI Taxonomy" id="432608"/>
    <lineage>
        <taxon>Bacteria</taxon>
        <taxon>Bacillati</taxon>
        <taxon>Mycoplasmatota</taxon>
        <taxon>Mollicutes</taxon>
        <taxon>Mycoplasmataceae</taxon>
        <taxon>Mycoplasma</taxon>
    </lineage>
</organism>
<dbReference type="EMBL" id="LWUJ01000012">
    <property type="protein sequence ID" value="OAL09972.1"/>
    <property type="molecule type" value="Genomic_DNA"/>
</dbReference>
<accession>A0A1A9QBL1</accession>
<dbReference type="RefSeq" id="WP_187150357.1">
    <property type="nucleotide sequence ID" value="NZ_LWUJ01000012.1"/>
</dbReference>
<gene>
    <name evidence="1" type="ORF">A6V39_03605</name>
</gene>
<dbReference type="Proteomes" id="UP000077623">
    <property type="component" value="Unassembled WGS sequence"/>
</dbReference>
<keyword evidence="2" id="KW-1185">Reference proteome</keyword>
<comment type="caution">
    <text evidence="1">The sequence shown here is derived from an EMBL/GenBank/DDBJ whole genome shotgun (WGS) entry which is preliminary data.</text>
</comment>
<proteinExistence type="predicted"/>
<evidence type="ECO:0000313" key="1">
    <source>
        <dbReference type="EMBL" id="OAL09972.1"/>
    </source>
</evidence>
<evidence type="ECO:0000313" key="2">
    <source>
        <dbReference type="Proteomes" id="UP000077623"/>
    </source>
</evidence>
<reference evidence="2" key="1">
    <citation type="submission" date="2016-04" db="EMBL/GenBank/DDBJ databases">
        <authorList>
            <person name="Quiroz-Castaneda R.E."/>
            <person name="Martinez-Ocampo F."/>
        </authorList>
    </citation>
    <scope>NUCLEOTIDE SEQUENCE [LARGE SCALE GENOMIC DNA]</scope>
    <source>
        <strain evidence="2">INIFAP01</strain>
    </source>
</reference>
<name>A0A1A9QBL1_9MOLU</name>
<dbReference type="STRING" id="432608.A6V39_03605"/>
<protein>
    <submittedName>
        <fullName evidence="1">Uncharacterized protein</fullName>
    </submittedName>
</protein>